<dbReference type="Pfam" id="PF19054">
    <property type="entry name" value="DUF5753"/>
    <property type="match status" value="1"/>
</dbReference>
<dbReference type="Proteomes" id="UP001589627">
    <property type="component" value="Unassembled WGS sequence"/>
</dbReference>
<dbReference type="SUPFAM" id="SSF47413">
    <property type="entry name" value="lambda repressor-like DNA-binding domains"/>
    <property type="match status" value="1"/>
</dbReference>
<dbReference type="SMART" id="SM00530">
    <property type="entry name" value="HTH_XRE"/>
    <property type="match status" value="1"/>
</dbReference>
<dbReference type="InterPro" id="IPR010982">
    <property type="entry name" value="Lambda_DNA-bd_dom_sf"/>
</dbReference>
<dbReference type="CDD" id="cd00093">
    <property type="entry name" value="HTH_XRE"/>
    <property type="match status" value="1"/>
</dbReference>
<dbReference type="InterPro" id="IPR001387">
    <property type="entry name" value="Cro/C1-type_HTH"/>
</dbReference>
<dbReference type="Pfam" id="PF13560">
    <property type="entry name" value="HTH_31"/>
    <property type="match status" value="1"/>
</dbReference>
<gene>
    <name evidence="2" type="ORF">ACFFNX_00455</name>
</gene>
<comment type="caution">
    <text evidence="2">The sequence shown here is derived from an EMBL/GenBank/DDBJ whole genome shotgun (WGS) entry which is preliminary data.</text>
</comment>
<reference evidence="2 3" key="1">
    <citation type="submission" date="2024-09" db="EMBL/GenBank/DDBJ databases">
        <authorList>
            <person name="Sun Q."/>
            <person name="Mori K."/>
        </authorList>
    </citation>
    <scope>NUCLEOTIDE SEQUENCE [LARGE SCALE GENOMIC DNA]</scope>
    <source>
        <strain evidence="2 3">TBRC 0563</strain>
    </source>
</reference>
<evidence type="ECO:0000259" key="1">
    <source>
        <dbReference type="PROSITE" id="PS50943"/>
    </source>
</evidence>
<dbReference type="InterPro" id="IPR043917">
    <property type="entry name" value="DUF5753"/>
</dbReference>
<dbReference type="PROSITE" id="PS50943">
    <property type="entry name" value="HTH_CROC1"/>
    <property type="match status" value="1"/>
</dbReference>
<accession>A0ABV5Y8B9</accession>
<organism evidence="2 3">
    <name type="scientific">Actinoallomurus acaciae</name>
    <dbReference type="NCBI Taxonomy" id="502577"/>
    <lineage>
        <taxon>Bacteria</taxon>
        <taxon>Bacillati</taxon>
        <taxon>Actinomycetota</taxon>
        <taxon>Actinomycetes</taxon>
        <taxon>Streptosporangiales</taxon>
        <taxon>Thermomonosporaceae</taxon>
        <taxon>Actinoallomurus</taxon>
    </lineage>
</organism>
<sequence>MESLEQWLTRPEGMATRLRALRAQAGLSGKQLADAHDWQQSKVSRIENGRQMPSVTDIEAWARTCNAESEIESLLQQRREARIAHATFQSRMRKGQARVQESYNELVSSPNTIRHFETAYVPDLLQVPDYARSVLTEMVSLHGLKRDDVDAAVQTRMQRQRMLYDSDKNFEFLLAEPVLRWLICPPAVMRSQLDRLQTVIGLERVRFGIVPMGVELSTTPQNSFQIYAGDNTVVAVETFIGETFHRDDEAAAYSKALDRMWEEAVTGEQARELIIAATKDLGKV</sequence>
<dbReference type="RefSeq" id="WP_378193254.1">
    <property type="nucleotide sequence ID" value="NZ_JBHLZP010000001.1"/>
</dbReference>
<evidence type="ECO:0000313" key="2">
    <source>
        <dbReference type="EMBL" id="MFB9830677.1"/>
    </source>
</evidence>
<dbReference type="EMBL" id="JBHLZP010000001">
    <property type="protein sequence ID" value="MFB9830677.1"/>
    <property type="molecule type" value="Genomic_DNA"/>
</dbReference>
<protein>
    <submittedName>
        <fullName evidence="2">Helix-turn-helix domain-containing protein</fullName>
    </submittedName>
</protein>
<proteinExistence type="predicted"/>
<dbReference type="Gene3D" id="1.10.260.40">
    <property type="entry name" value="lambda repressor-like DNA-binding domains"/>
    <property type="match status" value="1"/>
</dbReference>
<keyword evidence="3" id="KW-1185">Reference proteome</keyword>
<evidence type="ECO:0000313" key="3">
    <source>
        <dbReference type="Proteomes" id="UP001589627"/>
    </source>
</evidence>
<feature type="domain" description="HTH cro/C1-type" evidence="1">
    <location>
        <begin position="18"/>
        <end position="74"/>
    </location>
</feature>
<name>A0ABV5Y8B9_9ACTN</name>